<gene>
    <name evidence="2" type="ORF">F0U60_45265</name>
</gene>
<reference evidence="2 3" key="1">
    <citation type="submission" date="2019-08" db="EMBL/GenBank/DDBJ databases">
        <title>Archangium and Cystobacter genomes.</title>
        <authorList>
            <person name="Chen I.-C.K."/>
            <person name="Wielgoss S."/>
        </authorList>
    </citation>
    <scope>NUCLEOTIDE SEQUENCE [LARGE SCALE GENOMIC DNA]</scope>
    <source>
        <strain evidence="2 3">Cbm 6</strain>
    </source>
</reference>
<feature type="transmembrane region" description="Helical" evidence="1">
    <location>
        <begin position="233"/>
        <end position="251"/>
    </location>
</feature>
<keyword evidence="1" id="KW-1133">Transmembrane helix</keyword>
<protein>
    <submittedName>
        <fullName evidence="2">DUF2917 domain-containing protein</fullName>
    </submittedName>
</protein>
<evidence type="ECO:0000256" key="1">
    <source>
        <dbReference type="SAM" id="Phobius"/>
    </source>
</evidence>
<organism evidence="2 3">
    <name type="scientific">Archangium minus</name>
    <dbReference type="NCBI Taxonomy" id="83450"/>
    <lineage>
        <taxon>Bacteria</taxon>
        <taxon>Pseudomonadati</taxon>
        <taxon>Myxococcota</taxon>
        <taxon>Myxococcia</taxon>
        <taxon>Myxococcales</taxon>
        <taxon>Cystobacterineae</taxon>
        <taxon>Archangiaceae</taxon>
        <taxon>Archangium</taxon>
    </lineage>
</organism>
<evidence type="ECO:0000313" key="3">
    <source>
        <dbReference type="Proteomes" id="UP001611383"/>
    </source>
</evidence>
<dbReference type="InterPro" id="IPR014729">
    <property type="entry name" value="Rossmann-like_a/b/a_fold"/>
</dbReference>
<name>A0ABY9X555_9BACT</name>
<keyword evidence="1" id="KW-0812">Transmembrane</keyword>
<dbReference type="EMBL" id="CP043494">
    <property type="protein sequence ID" value="WNG50542.1"/>
    <property type="molecule type" value="Genomic_DNA"/>
</dbReference>
<proteinExistence type="predicted"/>
<dbReference type="RefSeq" id="WP_395809739.1">
    <property type="nucleotide sequence ID" value="NZ_CP043494.1"/>
</dbReference>
<feature type="transmembrane region" description="Helical" evidence="1">
    <location>
        <begin position="257"/>
        <end position="276"/>
    </location>
</feature>
<feature type="transmembrane region" description="Helical" evidence="1">
    <location>
        <begin position="166"/>
        <end position="188"/>
    </location>
</feature>
<feature type="transmembrane region" description="Helical" evidence="1">
    <location>
        <begin position="129"/>
        <end position="146"/>
    </location>
</feature>
<keyword evidence="3" id="KW-1185">Reference proteome</keyword>
<dbReference type="Pfam" id="PF11142">
    <property type="entry name" value="DUF2917"/>
    <property type="match status" value="1"/>
</dbReference>
<sequence length="506" mass="55701">MDSSFDRGLSLERGALWKYRANGERLSLSCNEGSVWLTREGDSVDHILSPGQSLQVEGHGQVVVQALQPARLSLAGSEAPATKGPGGGGGSSGVGRYFQSRSTQYGLAIGLLLYLAYAGGHGAWGNPTLMLMAVFIGFFLPHYSKLSNKIEEKLQFRTAMVTPGRLGRLAAQLLFNLGIFSGMLYGGVIAPEKIAFLGGVFWISLLTTAASQGIQYIALGLASRDIGEKNRNVIVGLSMNVVVTAIATLGFPWARTLFYAVGLFFGGLVFGLGLLSDLRARLAPRKGVAVFFGTFNPFHNTHLEIIRRVLAERKVSRVYLHTTVVPKLHAEALRKGEIVIARREAGMRVYSKTSKADVHMNYFPTGNCFYEFETRRELIELALAEAGLGDKVQVLSFPEEYERRGFYGVLDKVRKLHPNEPIHGIHGSDLGGMWVRNIYDECGWIYPYPVQRIDRVSATAIRKGARGMAPGIVEQILEHLRQGAREFQLQGMTYRVEEGVLVHVRQ</sequence>
<dbReference type="InterPro" id="IPR021317">
    <property type="entry name" value="DUF2917"/>
</dbReference>
<evidence type="ECO:0000313" key="2">
    <source>
        <dbReference type="EMBL" id="WNG50542.1"/>
    </source>
</evidence>
<dbReference type="SUPFAM" id="SSF52374">
    <property type="entry name" value="Nucleotidylyl transferase"/>
    <property type="match status" value="1"/>
</dbReference>
<feature type="transmembrane region" description="Helical" evidence="1">
    <location>
        <begin position="194"/>
        <end position="221"/>
    </location>
</feature>
<accession>A0ABY9X555</accession>
<feature type="transmembrane region" description="Helical" evidence="1">
    <location>
        <begin position="105"/>
        <end position="123"/>
    </location>
</feature>
<dbReference type="Proteomes" id="UP001611383">
    <property type="component" value="Chromosome"/>
</dbReference>
<keyword evidence="1" id="KW-0472">Membrane</keyword>
<dbReference type="Gene3D" id="3.40.50.620">
    <property type="entry name" value="HUPs"/>
    <property type="match status" value="1"/>
</dbReference>